<comment type="caution">
    <text evidence="1">The sequence shown here is derived from an EMBL/GenBank/DDBJ whole genome shotgun (WGS) entry which is preliminary data.</text>
</comment>
<organism evidence="1 2">
    <name type="scientific">Halalkalibacter kiskunsagensis</name>
    <dbReference type="NCBI Taxonomy" id="1548599"/>
    <lineage>
        <taxon>Bacteria</taxon>
        <taxon>Bacillati</taxon>
        <taxon>Bacillota</taxon>
        <taxon>Bacilli</taxon>
        <taxon>Bacillales</taxon>
        <taxon>Bacillaceae</taxon>
        <taxon>Halalkalibacter</taxon>
    </lineage>
</organism>
<dbReference type="RefSeq" id="WP_335960293.1">
    <property type="nucleotide sequence ID" value="NZ_JAXBLX010000009.1"/>
</dbReference>
<sequence>MDEQCFYCNNTIEDTYYHGVFVQQNEHVDKPLCNECYKEWLEGIKE</sequence>
<accession>A0ABV6KAN1</accession>
<name>A0ABV6KAN1_9BACI</name>
<reference evidence="1 2" key="1">
    <citation type="submission" date="2024-09" db="EMBL/GenBank/DDBJ databases">
        <authorList>
            <person name="Sun Q."/>
            <person name="Mori K."/>
        </authorList>
    </citation>
    <scope>NUCLEOTIDE SEQUENCE [LARGE SCALE GENOMIC DNA]</scope>
    <source>
        <strain evidence="1 2">NCAIM B.02610</strain>
    </source>
</reference>
<protein>
    <submittedName>
        <fullName evidence="1">Uncharacterized protein</fullName>
    </submittedName>
</protein>
<dbReference type="Proteomes" id="UP001589838">
    <property type="component" value="Unassembled WGS sequence"/>
</dbReference>
<keyword evidence="2" id="KW-1185">Reference proteome</keyword>
<gene>
    <name evidence="1" type="ORF">ACFFHM_07500</name>
</gene>
<evidence type="ECO:0000313" key="2">
    <source>
        <dbReference type="Proteomes" id="UP001589838"/>
    </source>
</evidence>
<evidence type="ECO:0000313" key="1">
    <source>
        <dbReference type="EMBL" id="MFC0470370.1"/>
    </source>
</evidence>
<dbReference type="EMBL" id="JBHLUX010000020">
    <property type="protein sequence ID" value="MFC0470370.1"/>
    <property type="molecule type" value="Genomic_DNA"/>
</dbReference>
<proteinExistence type="predicted"/>